<evidence type="ECO:0000256" key="1">
    <source>
        <dbReference type="SAM" id="MobiDB-lite"/>
    </source>
</evidence>
<feature type="compositionally biased region" description="Low complexity" evidence="1">
    <location>
        <begin position="38"/>
        <end position="48"/>
    </location>
</feature>
<dbReference type="PROSITE" id="PS51257">
    <property type="entry name" value="PROKAR_LIPOPROTEIN"/>
    <property type="match status" value="1"/>
</dbReference>
<feature type="region of interest" description="Disordered" evidence="1">
    <location>
        <begin position="29"/>
        <end position="57"/>
    </location>
</feature>
<dbReference type="Proteomes" id="UP000540656">
    <property type="component" value="Unassembled WGS sequence"/>
</dbReference>
<accession>A0A7Y9UN30</accession>
<sequence length="217" mass="23034">MKPKTSTVRITTSALALSVLLLGGACGGEDDEKSPVTSKSAASQSPSSGGTTDAPSGARVLLSTNFETGATPPIWQFPVNVTGWEIKVLDQNGLNQLTKGGGLFTSSQLAQGTAGGDDEANSRAYLDLYASEFTKQVQDFEAQEPTTTALPSDQGDLEFLQQEATYVGQDGTAYKSRMLARSLDTNVLVLQYAAPESEWSEDEWTALTKDIRVQLGS</sequence>
<keyword evidence="2" id="KW-0732">Signal</keyword>
<feature type="signal peptide" evidence="2">
    <location>
        <begin position="1"/>
        <end position="27"/>
    </location>
</feature>
<gene>
    <name evidence="3" type="ORF">BJ980_001046</name>
</gene>
<dbReference type="RefSeq" id="WP_179501316.1">
    <property type="nucleotide sequence ID" value="NZ_JACCAA010000001.1"/>
</dbReference>
<evidence type="ECO:0008006" key="5">
    <source>
        <dbReference type="Google" id="ProtNLM"/>
    </source>
</evidence>
<evidence type="ECO:0000313" key="3">
    <source>
        <dbReference type="EMBL" id="NYG58123.1"/>
    </source>
</evidence>
<proteinExistence type="predicted"/>
<evidence type="ECO:0000256" key="2">
    <source>
        <dbReference type="SAM" id="SignalP"/>
    </source>
</evidence>
<dbReference type="AlphaFoldDB" id="A0A7Y9UN30"/>
<reference evidence="3 4" key="1">
    <citation type="submission" date="2020-07" db="EMBL/GenBank/DDBJ databases">
        <title>Sequencing the genomes of 1000 actinobacteria strains.</title>
        <authorList>
            <person name="Klenk H.-P."/>
        </authorList>
    </citation>
    <scope>NUCLEOTIDE SEQUENCE [LARGE SCALE GENOMIC DNA]</scope>
    <source>
        <strain evidence="3 4">DSM 23819</strain>
    </source>
</reference>
<organism evidence="3 4">
    <name type="scientific">Nocardioides daedukensis</name>
    <dbReference type="NCBI Taxonomy" id="634462"/>
    <lineage>
        <taxon>Bacteria</taxon>
        <taxon>Bacillati</taxon>
        <taxon>Actinomycetota</taxon>
        <taxon>Actinomycetes</taxon>
        <taxon>Propionibacteriales</taxon>
        <taxon>Nocardioidaceae</taxon>
        <taxon>Nocardioides</taxon>
    </lineage>
</organism>
<comment type="caution">
    <text evidence="3">The sequence shown here is derived from an EMBL/GenBank/DDBJ whole genome shotgun (WGS) entry which is preliminary data.</text>
</comment>
<feature type="chain" id="PRO_5038341809" description="DUF1795 domain-containing protein" evidence="2">
    <location>
        <begin position="28"/>
        <end position="217"/>
    </location>
</feature>
<dbReference type="EMBL" id="JACCAA010000001">
    <property type="protein sequence ID" value="NYG58123.1"/>
    <property type="molecule type" value="Genomic_DNA"/>
</dbReference>
<name>A0A7Y9UN30_9ACTN</name>
<evidence type="ECO:0000313" key="4">
    <source>
        <dbReference type="Proteomes" id="UP000540656"/>
    </source>
</evidence>
<keyword evidence="4" id="KW-1185">Reference proteome</keyword>
<protein>
    <recommendedName>
        <fullName evidence="5">DUF1795 domain-containing protein</fullName>
    </recommendedName>
</protein>